<evidence type="ECO:0000313" key="3">
    <source>
        <dbReference type="Proteomes" id="UP001166286"/>
    </source>
</evidence>
<feature type="domain" description="Methyltransferase type 11" evidence="1">
    <location>
        <begin position="56"/>
        <end position="164"/>
    </location>
</feature>
<dbReference type="Proteomes" id="UP001166286">
    <property type="component" value="Unassembled WGS sequence"/>
</dbReference>
<dbReference type="Pfam" id="PF08241">
    <property type="entry name" value="Methyltransf_11"/>
    <property type="match status" value="1"/>
</dbReference>
<evidence type="ECO:0000313" key="2">
    <source>
        <dbReference type="EMBL" id="KAK0516388.1"/>
    </source>
</evidence>
<dbReference type="PANTHER" id="PTHR44942">
    <property type="entry name" value="METHYLTRANSF_11 DOMAIN-CONTAINING PROTEIN"/>
    <property type="match status" value="1"/>
</dbReference>
<organism evidence="2 3">
    <name type="scientific">Cladonia borealis</name>
    <dbReference type="NCBI Taxonomy" id="184061"/>
    <lineage>
        <taxon>Eukaryota</taxon>
        <taxon>Fungi</taxon>
        <taxon>Dikarya</taxon>
        <taxon>Ascomycota</taxon>
        <taxon>Pezizomycotina</taxon>
        <taxon>Lecanoromycetes</taxon>
        <taxon>OSLEUM clade</taxon>
        <taxon>Lecanoromycetidae</taxon>
        <taxon>Lecanorales</taxon>
        <taxon>Lecanorineae</taxon>
        <taxon>Cladoniaceae</taxon>
        <taxon>Cladonia</taxon>
    </lineage>
</organism>
<gene>
    <name evidence="2" type="ORF">JMJ35_000991</name>
</gene>
<dbReference type="InterPro" id="IPR029063">
    <property type="entry name" value="SAM-dependent_MTases_sf"/>
</dbReference>
<dbReference type="SUPFAM" id="SSF53335">
    <property type="entry name" value="S-adenosyl-L-methionine-dependent methyltransferases"/>
    <property type="match status" value="1"/>
</dbReference>
<sequence>MATNSDETSFKDKTFRQYAPEQAQAYASNRHAYHDNLFKVILAHHQATGGTLGTLLDVGCGPGNSTRPLARHFANAYGIDPGAQMIDVARGISEEAVEKGEPETSSGKPIVFVEGTAEELEGPWRGDGRKVDLLTASTAAHWFDLPRFYASAAQVLNKGGTIAFWASARFYAHPSMPNAARLQEAMVRLELDVLGPYELPGNKMCREAYRTLPLPWTIDPPIEGFSEAGFTRHDWDEEGKLSDGEHFFLGDYTITLAQLQKSIGTASMVTRWKEAHPELVGTEEDVLVKAIKEFREIIGGEELTVGLDCYLLMLKRD</sequence>
<proteinExistence type="predicted"/>
<name>A0AA39V4V6_9LECA</name>
<keyword evidence="3" id="KW-1185">Reference proteome</keyword>
<dbReference type="GO" id="GO:0008757">
    <property type="term" value="F:S-adenosylmethionine-dependent methyltransferase activity"/>
    <property type="evidence" value="ECO:0007669"/>
    <property type="project" value="InterPro"/>
</dbReference>
<accession>A0AA39V4V6</accession>
<reference evidence="2" key="1">
    <citation type="submission" date="2023-03" db="EMBL/GenBank/DDBJ databases">
        <title>Complete genome of Cladonia borealis.</title>
        <authorList>
            <person name="Park H."/>
        </authorList>
    </citation>
    <scope>NUCLEOTIDE SEQUENCE</scope>
    <source>
        <strain evidence="2">ANT050790</strain>
    </source>
</reference>
<dbReference type="PANTHER" id="PTHR44942:SF10">
    <property type="entry name" value="METHYLTRANSFERASE TYPE 11 DOMAIN-CONTAINING PROTEIN"/>
    <property type="match status" value="1"/>
</dbReference>
<dbReference type="InterPro" id="IPR051052">
    <property type="entry name" value="Diverse_substrate_MTase"/>
</dbReference>
<dbReference type="Gene3D" id="3.40.50.150">
    <property type="entry name" value="Vaccinia Virus protein VP39"/>
    <property type="match status" value="1"/>
</dbReference>
<comment type="caution">
    <text evidence="2">The sequence shown here is derived from an EMBL/GenBank/DDBJ whole genome shotgun (WGS) entry which is preliminary data.</text>
</comment>
<dbReference type="CDD" id="cd02440">
    <property type="entry name" value="AdoMet_MTases"/>
    <property type="match status" value="1"/>
</dbReference>
<evidence type="ECO:0000259" key="1">
    <source>
        <dbReference type="Pfam" id="PF08241"/>
    </source>
</evidence>
<dbReference type="EMBL" id="JAFEKC020000002">
    <property type="protein sequence ID" value="KAK0516388.1"/>
    <property type="molecule type" value="Genomic_DNA"/>
</dbReference>
<dbReference type="AlphaFoldDB" id="A0AA39V4V6"/>
<protein>
    <recommendedName>
        <fullName evidence="1">Methyltransferase type 11 domain-containing protein</fullName>
    </recommendedName>
</protein>
<dbReference type="InterPro" id="IPR013216">
    <property type="entry name" value="Methyltransf_11"/>
</dbReference>